<name>A0ABS0CYB2_9NOCA</name>
<protein>
    <submittedName>
        <fullName evidence="3">Helix-turn-helix domain-containing protein</fullName>
    </submittedName>
</protein>
<dbReference type="EMBL" id="JADLQX010000021">
    <property type="protein sequence ID" value="MBF6300858.1"/>
    <property type="molecule type" value="Genomic_DNA"/>
</dbReference>
<dbReference type="InterPro" id="IPR043917">
    <property type="entry name" value="DUF5753"/>
</dbReference>
<dbReference type="Proteomes" id="UP000702209">
    <property type="component" value="Unassembled WGS sequence"/>
</dbReference>
<feature type="compositionally biased region" description="Basic and acidic residues" evidence="1">
    <location>
        <begin position="1"/>
        <end position="11"/>
    </location>
</feature>
<evidence type="ECO:0000313" key="3">
    <source>
        <dbReference type="EMBL" id="MBF6300858.1"/>
    </source>
</evidence>
<organism evidence="3 4">
    <name type="scientific">Nocardia amamiensis</name>
    <dbReference type="NCBI Taxonomy" id="404578"/>
    <lineage>
        <taxon>Bacteria</taxon>
        <taxon>Bacillati</taxon>
        <taxon>Actinomycetota</taxon>
        <taxon>Actinomycetes</taxon>
        <taxon>Mycobacteriales</taxon>
        <taxon>Nocardiaceae</taxon>
        <taxon>Nocardia</taxon>
    </lineage>
</organism>
<evidence type="ECO:0000313" key="4">
    <source>
        <dbReference type="Proteomes" id="UP000702209"/>
    </source>
</evidence>
<proteinExistence type="predicted"/>
<gene>
    <name evidence="3" type="ORF">IU459_25410</name>
</gene>
<dbReference type="InterPro" id="IPR001387">
    <property type="entry name" value="Cro/C1-type_HTH"/>
</dbReference>
<evidence type="ECO:0000259" key="2">
    <source>
        <dbReference type="PROSITE" id="PS50943"/>
    </source>
</evidence>
<dbReference type="SUPFAM" id="SSF47413">
    <property type="entry name" value="lambda repressor-like DNA-binding domains"/>
    <property type="match status" value="1"/>
</dbReference>
<reference evidence="3 4" key="1">
    <citation type="submission" date="2020-10" db="EMBL/GenBank/DDBJ databases">
        <title>Identification of Nocardia species via Next-generation sequencing and recognition of intraspecies genetic diversity.</title>
        <authorList>
            <person name="Li P."/>
            <person name="Li P."/>
            <person name="Lu B."/>
        </authorList>
    </citation>
    <scope>NUCLEOTIDE SEQUENCE [LARGE SCALE GENOMIC DNA]</scope>
    <source>
        <strain evidence="3 4">BJ06-0157</strain>
    </source>
</reference>
<feature type="domain" description="HTH cro/C1-type" evidence="2">
    <location>
        <begin position="29"/>
        <end position="84"/>
    </location>
</feature>
<dbReference type="CDD" id="cd00093">
    <property type="entry name" value="HTH_XRE"/>
    <property type="match status" value="1"/>
</dbReference>
<accession>A0ABS0CYB2</accession>
<dbReference type="InterPro" id="IPR010982">
    <property type="entry name" value="Lambda_DNA-bd_dom_sf"/>
</dbReference>
<dbReference type="PROSITE" id="PS50943">
    <property type="entry name" value="HTH_CROC1"/>
    <property type="match status" value="1"/>
</dbReference>
<sequence>MNGAHNDRGLEMTDEGGSTLPRRQLGWHLRDGRSELGLTLEQVATMMQWSKSKLARIEKAEGNGTLREVDIRELCRFLGFDDDMTTAMVGLARQSDAKCWWHTFDDVIRKSFNMYVGLESSATSLTMFRPDLIPGILQTADYARALDRIYFPGESADELDRRVQLRIKRQNIILRRHHPVSVDIVLHESALRSVVGGPKTMAVQLRHIADVSTRPNVTIRVLPFSAGFPLGLYVGPYVILDFGRDNKGKEVAPRIVFLEGYTGDMYLEREQDTQMYQTASTAIQRASLDTVASRNLLRQVAKGFAA</sequence>
<keyword evidence="4" id="KW-1185">Reference proteome</keyword>
<evidence type="ECO:0000256" key="1">
    <source>
        <dbReference type="SAM" id="MobiDB-lite"/>
    </source>
</evidence>
<comment type="caution">
    <text evidence="3">The sequence shown here is derived from an EMBL/GenBank/DDBJ whole genome shotgun (WGS) entry which is preliminary data.</text>
</comment>
<dbReference type="Pfam" id="PF19054">
    <property type="entry name" value="DUF5753"/>
    <property type="match status" value="1"/>
</dbReference>
<feature type="region of interest" description="Disordered" evidence="1">
    <location>
        <begin position="1"/>
        <end position="22"/>
    </location>
</feature>
<dbReference type="SMART" id="SM00530">
    <property type="entry name" value="HTH_XRE"/>
    <property type="match status" value="1"/>
</dbReference>
<dbReference type="Pfam" id="PF13560">
    <property type="entry name" value="HTH_31"/>
    <property type="match status" value="1"/>
</dbReference>
<dbReference type="Gene3D" id="1.10.260.40">
    <property type="entry name" value="lambda repressor-like DNA-binding domains"/>
    <property type="match status" value="1"/>
</dbReference>